<dbReference type="PANTHER" id="PTHR17616:SF8">
    <property type="entry name" value="TRANSCRIPTIONAL COACTIVATOR YORKIE"/>
    <property type="match status" value="1"/>
</dbReference>
<sequence>MGPLPEGWERAETEAGEVYFINHQKRTTSWFDPRIPNHYLRASTAEQLQRPAALQLQQTGMSTQALQQRQQTLRLQRLQVERERLKIRQRMIMNQHFPNNQLMGDNALQSRLAQDPSGRVEDEVNRAREALLRHSLQDIQEAPGAGGKSPAGLEPFLSGGVAADYHSRQESADSGVGLNSNYSLPHTPEDLLSPMDDQMDAGDDPSMASMARDGGSGMVDTPDLAGLGADMDSDDLMPTIQQLDSVGLMSNEFLNDVTSIINANRMGNSHTWL</sequence>
<dbReference type="SMART" id="SM00456">
    <property type="entry name" value="WW"/>
    <property type="match status" value="1"/>
</dbReference>
<feature type="domain" description="WW" evidence="7">
    <location>
        <begin position="2"/>
        <end position="35"/>
    </location>
</feature>
<evidence type="ECO:0000256" key="2">
    <source>
        <dbReference type="ARBA" id="ARBA00004496"/>
    </source>
</evidence>
<evidence type="ECO:0000313" key="9">
    <source>
        <dbReference type="Proteomes" id="UP000440578"/>
    </source>
</evidence>
<evidence type="ECO:0000259" key="7">
    <source>
        <dbReference type="PROSITE" id="PS50020"/>
    </source>
</evidence>
<dbReference type="GO" id="GO:0045944">
    <property type="term" value="P:positive regulation of transcription by RNA polymerase II"/>
    <property type="evidence" value="ECO:0007669"/>
    <property type="project" value="TreeGrafter"/>
</dbReference>
<proteinExistence type="predicted"/>
<keyword evidence="4" id="KW-0539">Nucleus</keyword>
<reference evidence="8 9" key="1">
    <citation type="submission" date="2019-07" db="EMBL/GenBank/DDBJ databases">
        <title>Draft genome assembly of a fouling barnacle, Amphibalanus amphitrite (Darwin, 1854): The first reference genome for Thecostraca.</title>
        <authorList>
            <person name="Kim W."/>
        </authorList>
    </citation>
    <scope>NUCLEOTIDE SEQUENCE [LARGE SCALE GENOMIC DNA]</scope>
    <source>
        <strain evidence="8">SNU_AA5</strain>
        <tissue evidence="8">Soma without cirri and trophi</tissue>
    </source>
</reference>
<gene>
    <name evidence="8" type="primary">yap1_0</name>
    <name evidence="8" type="ORF">FJT64_025477</name>
</gene>
<dbReference type="Gene3D" id="2.20.70.10">
    <property type="match status" value="1"/>
</dbReference>
<evidence type="ECO:0000256" key="5">
    <source>
        <dbReference type="SAM" id="Coils"/>
    </source>
</evidence>
<dbReference type="PROSITE" id="PS50020">
    <property type="entry name" value="WW_DOMAIN_2"/>
    <property type="match status" value="1"/>
</dbReference>
<evidence type="ECO:0000256" key="4">
    <source>
        <dbReference type="ARBA" id="ARBA00023242"/>
    </source>
</evidence>
<comment type="caution">
    <text evidence="8">The sequence shown here is derived from an EMBL/GenBank/DDBJ whole genome shotgun (WGS) entry which is preliminary data.</text>
</comment>
<dbReference type="FunFam" id="2.20.70.10:FF:000017">
    <property type="entry name" value="E3 ubiquitin-protein ligase"/>
    <property type="match status" value="1"/>
</dbReference>
<evidence type="ECO:0000256" key="6">
    <source>
        <dbReference type="SAM" id="MobiDB-lite"/>
    </source>
</evidence>
<dbReference type="AlphaFoldDB" id="A0A6A4W8S9"/>
<dbReference type="GO" id="GO:0005634">
    <property type="term" value="C:nucleus"/>
    <property type="evidence" value="ECO:0007669"/>
    <property type="project" value="UniProtKB-SubCell"/>
</dbReference>
<feature type="region of interest" description="Disordered" evidence="6">
    <location>
        <begin position="169"/>
        <end position="191"/>
    </location>
</feature>
<keyword evidence="5" id="KW-0175">Coiled coil</keyword>
<dbReference type="Proteomes" id="UP000440578">
    <property type="component" value="Unassembled WGS sequence"/>
</dbReference>
<dbReference type="InterPro" id="IPR001202">
    <property type="entry name" value="WW_dom"/>
</dbReference>
<dbReference type="OrthoDB" id="2020426at2759"/>
<accession>A0A6A4W8S9</accession>
<dbReference type="GO" id="GO:0005737">
    <property type="term" value="C:cytoplasm"/>
    <property type="evidence" value="ECO:0007669"/>
    <property type="project" value="UniProtKB-SubCell"/>
</dbReference>
<dbReference type="InterPro" id="IPR051583">
    <property type="entry name" value="YAP1"/>
</dbReference>
<protein>
    <submittedName>
        <fullName evidence="8">Transcriptional coactivator YAP1</fullName>
    </submittedName>
</protein>
<dbReference type="PANTHER" id="PTHR17616">
    <property type="entry name" value="YES-ASSOCIATED PROTEIN YAP1 FAMILY MEMBER"/>
    <property type="match status" value="1"/>
</dbReference>
<dbReference type="GO" id="GO:0035329">
    <property type="term" value="P:hippo signaling"/>
    <property type="evidence" value="ECO:0007669"/>
    <property type="project" value="TreeGrafter"/>
</dbReference>
<evidence type="ECO:0000256" key="1">
    <source>
        <dbReference type="ARBA" id="ARBA00004123"/>
    </source>
</evidence>
<keyword evidence="9" id="KW-1185">Reference proteome</keyword>
<dbReference type="CDD" id="cd00201">
    <property type="entry name" value="WW"/>
    <property type="match status" value="1"/>
</dbReference>
<dbReference type="SUPFAM" id="SSF51045">
    <property type="entry name" value="WW domain"/>
    <property type="match status" value="1"/>
</dbReference>
<evidence type="ECO:0000313" key="8">
    <source>
        <dbReference type="EMBL" id="KAF0302433.1"/>
    </source>
</evidence>
<evidence type="ECO:0000256" key="3">
    <source>
        <dbReference type="ARBA" id="ARBA00022490"/>
    </source>
</evidence>
<dbReference type="EMBL" id="VIIS01001062">
    <property type="protein sequence ID" value="KAF0302433.1"/>
    <property type="molecule type" value="Genomic_DNA"/>
</dbReference>
<keyword evidence="3" id="KW-0963">Cytoplasm</keyword>
<dbReference type="PROSITE" id="PS01159">
    <property type="entry name" value="WW_DOMAIN_1"/>
    <property type="match status" value="1"/>
</dbReference>
<dbReference type="Pfam" id="PF00397">
    <property type="entry name" value="WW"/>
    <property type="match status" value="1"/>
</dbReference>
<comment type="subcellular location">
    <subcellularLocation>
        <location evidence="2">Cytoplasm</location>
    </subcellularLocation>
    <subcellularLocation>
        <location evidence="1">Nucleus</location>
    </subcellularLocation>
</comment>
<name>A0A6A4W8S9_AMPAM</name>
<dbReference type="InterPro" id="IPR036020">
    <property type="entry name" value="WW_dom_sf"/>
</dbReference>
<organism evidence="8 9">
    <name type="scientific">Amphibalanus amphitrite</name>
    <name type="common">Striped barnacle</name>
    <name type="synonym">Balanus amphitrite</name>
    <dbReference type="NCBI Taxonomy" id="1232801"/>
    <lineage>
        <taxon>Eukaryota</taxon>
        <taxon>Metazoa</taxon>
        <taxon>Ecdysozoa</taxon>
        <taxon>Arthropoda</taxon>
        <taxon>Crustacea</taxon>
        <taxon>Multicrustacea</taxon>
        <taxon>Cirripedia</taxon>
        <taxon>Thoracica</taxon>
        <taxon>Thoracicalcarea</taxon>
        <taxon>Balanomorpha</taxon>
        <taxon>Balanoidea</taxon>
        <taxon>Balanidae</taxon>
        <taxon>Amphibalaninae</taxon>
        <taxon>Amphibalanus</taxon>
    </lineage>
</organism>
<dbReference type="GO" id="GO:0003713">
    <property type="term" value="F:transcription coactivator activity"/>
    <property type="evidence" value="ECO:0007669"/>
    <property type="project" value="TreeGrafter"/>
</dbReference>
<feature type="coiled-coil region" evidence="5">
    <location>
        <begin position="68"/>
        <end position="95"/>
    </location>
</feature>